<feature type="domain" description="RNA polymerase sigma-70 region 2" evidence="6">
    <location>
        <begin position="26"/>
        <end position="91"/>
    </location>
</feature>
<sequence>MNSIESIETKIARIQAGEVYIFADIIDTYQNRIYKYCLRLLSNREEAEDAVQDIMLKVFEKVRYYQPKGSFTSWLYKVAYNHCLNLLRRRKLQRQVSRLFGREAAAESAELAAEDTMFSEPLASALEMLTVEERNLLILRIFEDKSFEEIGEILGKNMEAVKKRYGRIRHKLKAFMELSEKEEGECTKASTLQKNKI</sequence>
<dbReference type="InterPro" id="IPR013324">
    <property type="entry name" value="RNA_pol_sigma_r3/r4-like"/>
</dbReference>
<dbReference type="SUPFAM" id="SSF88659">
    <property type="entry name" value="Sigma3 and sigma4 domains of RNA polymerase sigma factors"/>
    <property type="match status" value="1"/>
</dbReference>
<dbReference type="InterPro" id="IPR007627">
    <property type="entry name" value="RNA_pol_sigma70_r2"/>
</dbReference>
<dbReference type="InterPro" id="IPR014284">
    <property type="entry name" value="RNA_pol_sigma-70_dom"/>
</dbReference>
<keyword evidence="3" id="KW-0731">Sigma factor</keyword>
<evidence type="ECO:0000256" key="3">
    <source>
        <dbReference type="ARBA" id="ARBA00023082"/>
    </source>
</evidence>
<dbReference type="NCBIfam" id="TIGR02937">
    <property type="entry name" value="sigma70-ECF"/>
    <property type="match status" value="1"/>
</dbReference>
<dbReference type="GO" id="GO:0006352">
    <property type="term" value="P:DNA-templated transcription initiation"/>
    <property type="evidence" value="ECO:0007669"/>
    <property type="project" value="InterPro"/>
</dbReference>
<accession>A0A0E4HAD1</accession>
<dbReference type="InterPro" id="IPR036388">
    <property type="entry name" value="WH-like_DNA-bd_sf"/>
</dbReference>
<keyword evidence="4" id="KW-0238">DNA-binding</keyword>
<dbReference type="Proteomes" id="UP000033163">
    <property type="component" value="Chromosome I"/>
</dbReference>
<dbReference type="InterPro" id="IPR013325">
    <property type="entry name" value="RNA_pol_sigma_r2"/>
</dbReference>
<dbReference type="GO" id="GO:0003677">
    <property type="term" value="F:DNA binding"/>
    <property type="evidence" value="ECO:0007669"/>
    <property type="project" value="UniProtKB-KW"/>
</dbReference>
<keyword evidence="2" id="KW-0805">Transcription regulation</keyword>
<evidence type="ECO:0000313" key="9">
    <source>
        <dbReference type="Proteomes" id="UP000033163"/>
    </source>
</evidence>
<dbReference type="PANTHER" id="PTHR43133:SF8">
    <property type="entry name" value="RNA POLYMERASE SIGMA FACTOR HI_1459-RELATED"/>
    <property type="match status" value="1"/>
</dbReference>
<dbReference type="GO" id="GO:0016987">
    <property type="term" value="F:sigma factor activity"/>
    <property type="evidence" value="ECO:0007669"/>
    <property type="project" value="UniProtKB-KW"/>
</dbReference>
<dbReference type="AlphaFoldDB" id="A0A0E4HAD1"/>
<dbReference type="Gene3D" id="1.10.10.10">
    <property type="entry name" value="Winged helix-like DNA-binding domain superfamily/Winged helix DNA-binding domain"/>
    <property type="match status" value="1"/>
</dbReference>
<evidence type="ECO:0000256" key="5">
    <source>
        <dbReference type="ARBA" id="ARBA00023163"/>
    </source>
</evidence>
<dbReference type="EMBL" id="LN831776">
    <property type="protein sequence ID" value="CQR51840.1"/>
    <property type="molecule type" value="Genomic_DNA"/>
</dbReference>
<reference evidence="9" key="1">
    <citation type="submission" date="2015-03" db="EMBL/GenBank/DDBJ databases">
        <authorList>
            <person name="Wibberg D."/>
        </authorList>
    </citation>
    <scope>NUCLEOTIDE SEQUENCE [LARGE SCALE GENOMIC DNA]</scope>
</reference>
<dbReference type="Pfam" id="PF08281">
    <property type="entry name" value="Sigma70_r4_2"/>
    <property type="match status" value="1"/>
</dbReference>
<dbReference type="PANTHER" id="PTHR43133">
    <property type="entry name" value="RNA POLYMERASE ECF-TYPE SIGMA FACTO"/>
    <property type="match status" value="1"/>
</dbReference>
<feature type="domain" description="RNA polymerase sigma factor 70 region 4 type 2" evidence="7">
    <location>
        <begin position="121"/>
        <end position="172"/>
    </location>
</feature>
<dbReference type="HOGENOM" id="CLU_047691_3_4_9"/>
<comment type="similarity">
    <text evidence="1">Belongs to the sigma-70 factor family. ECF subfamily.</text>
</comment>
<dbReference type="STRING" id="483937.AMQ84_27355"/>
<dbReference type="InterPro" id="IPR013249">
    <property type="entry name" value="RNA_pol_sigma70_r4_t2"/>
</dbReference>
<dbReference type="PATRIC" id="fig|1073571.4.peg.519"/>
<proteinExistence type="inferred from homology"/>
<gene>
    <name evidence="8" type="ORF">PRIO_0512</name>
</gene>
<dbReference type="Gene3D" id="1.10.1740.10">
    <property type="match status" value="1"/>
</dbReference>
<evidence type="ECO:0000256" key="2">
    <source>
        <dbReference type="ARBA" id="ARBA00023015"/>
    </source>
</evidence>
<dbReference type="SUPFAM" id="SSF88946">
    <property type="entry name" value="Sigma2 domain of RNA polymerase sigma factors"/>
    <property type="match status" value="1"/>
</dbReference>
<evidence type="ECO:0000259" key="6">
    <source>
        <dbReference type="Pfam" id="PF04542"/>
    </source>
</evidence>
<organism evidence="8 9">
    <name type="scientific">Paenibacillus riograndensis SBR5</name>
    <dbReference type="NCBI Taxonomy" id="1073571"/>
    <lineage>
        <taxon>Bacteria</taxon>
        <taxon>Bacillati</taxon>
        <taxon>Bacillota</taxon>
        <taxon>Bacilli</taxon>
        <taxon>Bacillales</taxon>
        <taxon>Paenibacillaceae</taxon>
        <taxon>Paenibacillus</taxon>
        <taxon>Paenibacillus sonchi group</taxon>
    </lineage>
</organism>
<evidence type="ECO:0000259" key="7">
    <source>
        <dbReference type="Pfam" id="PF08281"/>
    </source>
</evidence>
<evidence type="ECO:0000256" key="4">
    <source>
        <dbReference type="ARBA" id="ARBA00023125"/>
    </source>
</evidence>
<dbReference type="Pfam" id="PF04542">
    <property type="entry name" value="Sigma70_r2"/>
    <property type="match status" value="1"/>
</dbReference>
<dbReference type="KEGG" id="pri:PRIO_0512"/>
<protein>
    <submittedName>
        <fullName evidence="8">RNA polymerase ecf-type sigma factor</fullName>
    </submittedName>
</protein>
<dbReference type="InterPro" id="IPR039425">
    <property type="entry name" value="RNA_pol_sigma-70-like"/>
</dbReference>
<keyword evidence="5" id="KW-0804">Transcription</keyword>
<evidence type="ECO:0000256" key="1">
    <source>
        <dbReference type="ARBA" id="ARBA00010641"/>
    </source>
</evidence>
<dbReference type="RefSeq" id="WP_407944479.1">
    <property type="nucleotide sequence ID" value="NZ_LN831776.1"/>
</dbReference>
<evidence type="ECO:0000313" key="8">
    <source>
        <dbReference type="EMBL" id="CQR51840.1"/>
    </source>
</evidence>
<name>A0A0E4HAD1_9BACL</name>